<feature type="domain" description="SKI-interacting protein SKIP SNW" evidence="3">
    <location>
        <begin position="173"/>
        <end position="333"/>
    </location>
</feature>
<dbReference type="KEGG" id="sre:PTSG_11564"/>
<dbReference type="GO" id="GO:0000398">
    <property type="term" value="P:mRNA splicing, via spliceosome"/>
    <property type="evidence" value="ECO:0007669"/>
    <property type="project" value="InterPro"/>
</dbReference>
<feature type="region of interest" description="Disordered" evidence="2">
    <location>
        <begin position="308"/>
        <end position="385"/>
    </location>
</feature>
<dbReference type="GO" id="GO:0005681">
    <property type="term" value="C:spliceosomal complex"/>
    <property type="evidence" value="ECO:0007669"/>
    <property type="project" value="InterPro"/>
</dbReference>
<accession>F2TVX2</accession>
<feature type="compositionally biased region" description="Basic and acidic residues" evidence="2">
    <location>
        <begin position="348"/>
        <end position="364"/>
    </location>
</feature>
<evidence type="ECO:0000256" key="1">
    <source>
        <dbReference type="ARBA" id="ARBA00010197"/>
    </source>
</evidence>
<gene>
    <name evidence="4" type="ORF">PTSG_11564</name>
</gene>
<feature type="region of interest" description="Disordered" evidence="2">
    <location>
        <begin position="437"/>
        <end position="529"/>
    </location>
</feature>
<feature type="compositionally biased region" description="Basic and acidic residues" evidence="2">
    <location>
        <begin position="373"/>
        <end position="385"/>
    </location>
</feature>
<dbReference type="STRING" id="946362.F2TVX2"/>
<dbReference type="OrthoDB" id="666364at2759"/>
<proteinExistence type="inferred from homology"/>
<dbReference type="PANTHER" id="PTHR12096">
    <property type="entry name" value="NUCLEAR PROTEIN SKIP-RELATED"/>
    <property type="match status" value="1"/>
</dbReference>
<dbReference type="eggNOG" id="KOG2441">
    <property type="taxonomic scope" value="Eukaryota"/>
</dbReference>
<evidence type="ECO:0000259" key="3">
    <source>
        <dbReference type="Pfam" id="PF02731"/>
    </source>
</evidence>
<evidence type="ECO:0000256" key="2">
    <source>
        <dbReference type="SAM" id="MobiDB-lite"/>
    </source>
</evidence>
<evidence type="ECO:0000313" key="5">
    <source>
        <dbReference type="Proteomes" id="UP000007799"/>
    </source>
</evidence>
<feature type="compositionally biased region" description="Basic and acidic residues" evidence="2">
    <location>
        <begin position="308"/>
        <end position="340"/>
    </location>
</feature>
<feature type="region of interest" description="Disordered" evidence="2">
    <location>
        <begin position="204"/>
        <end position="232"/>
    </location>
</feature>
<dbReference type="Pfam" id="PF02731">
    <property type="entry name" value="SKIP_SNW"/>
    <property type="match status" value="1"/>
</dbReference>
<dbReference type="InterPro" id="IPR017862">
    <property type="entry name" value="SKI-int_prot_SKIP"/>
</dbReference>
<dbReference type="OMA" id="YGQRRGW"/>
<dbReference type="EMBL" id="GL832955">
    <property type="protein sequence ID" value="EGD72218.1"/>
    <property type="molecule type" value="Genomic_DNA"/>
</dbReference>
<comment type="similarity">
    <text evidence="1">Belongs to the SNW family.</text>
</comment>
<dbReference type="Proteomes" id="UP000007799">
    <property type="component" value="Unassembled WGS sequence"/>
</dbReference>
<organism evidence="5">
    <name type="scientific">Salpingoeca rosetta (strain ATCC 50818 / BSB-021)</name>
    <dbReference type="NCBI Taxonomy" id="946362"/>
    <lineage>
        <taxon>Eukaryota</taxon>
        <taxon>Choanoflagellata</taxon>
        <taxon>Craspedida</taxon>
        <taxon>Salpingoecidae</taxon>
        <taxon>Salpingoeca</taxon>
    </lineage>
</organism>
<name>F2TVX2_SALR5</name>
<feature type="region of interest" description="Disordered" evidence="2">
    <location>
        <begin position="104"/>
        <end position="138"/>
    </location>
</feature>
<evidence type="ECO:0000313" key="4">
    <source>
        <dbReference type="EMBL" id="EGD72218.1"/>
    </source>
</evidence>
<dbReference type="RefSeq" id="XP_004998789.1">
    <property type="nucleotide sequence ID" value="XM_004998732.1"/>
</dbReference>
<keyword evidence="5" id="KW-1185">Reference proteome</keyword>
<reference evidence="4" key="1">
    <citation type="submission" date="2009-08" db="EMBL/GenBank/DDBJ databases">
        <title>Annotation of Salpingoeca rosetta.</title>
        <authorList>
            <consortium name="The Broad Institute Genome Sequencing Platform"/>
            <person name="Russ C."/>
            <person name="Cuomo C."/>
            <person name="Burger G."/>
            <person name="Gray M.W."/>
            <person name="Holland P.W.H."/>
            <person name="King N."/>
            <person name="Lang F.B.F."/>
            <person name="Roger A.J."/>
            <person name="Ruiz-Trillo I."/>
            <person name="Young S.K."/>
            <person name="Zeng Q."/>
            <person name="Gargeya S."/>
            <person name="Alvarado L."/>
            <person name="Berlin A."/>
            <person name="Chapman S.B."/>
            <person name="Chen Z."/>
            <person name="Freedman E."/>
            <person name="Gellesch M."/>
            <person name="Goldberg J."/>
            <person name="Griggs A."/>
            <person name="Gujja S."/>
            <person name="Heilman E."/>
            <person name="Heiman D."/>
            <person name="Howarth C."/>
            <person name="Mehta T."/>
            <person name="Neiman D."/>
            <person name="Pearson M."/>
            <person name="Roberts A."/>
            <person name="Saif S."/>
            <person name="Shea T."/>
            <person name="Shenoy N."/>
            <person name="Sisk P."/>
            <person name="Stolte C."/>
            <person name="Sykes S."/>
            <person name="White J."/>
            <person name="Yandava C."/>
            <person name="Haas B."/>
            <person name="Nusbaum C."/>
            <person name="Birren B."/>
        </authorList>
    </citation>
    <scope>NUCLEOTIDE SEQUENCE [LARGE SCALE GENOMIC DNA]</scope>
    <source>
        <strain evidence="4">ATCC 50818</strain>
    </source>
</reference>
<dbReference type="InterPro" id="IPR004015">
    <property type="entry name" value="SKI-int_prot_SKIP_SNW-dom"/>
</dbReference>
<dbReference type="FunCoup" id="F2TVX2">
    <property type="interactions" value="1412"/>
</dbReference>
<dbReference type="InParanoid" id="F2TVX2"/>
<feature type="compositionally biased region" description="Basic and acidic residues" evidence="2">
    <location>
        <begin position="457"/>
        <end position="469"/>
    </location>
</feature>
<feature type="region of interest" description="Disordered" evidence="2">
    <location>
        <begin position="36"/>
        <end position="58"/>
    </location>
</feature>
<dbReference type="GeneID" id="16067913"/>
<sequence length="529" mass="59166">MATLNSLLPRPIHASEEDEDEYDDAAAAQVAIATSKIPPYGQRHGWRPRKVEDFGDGGAFPEIPMAQYPLSMGLKRGQKQKSSTMTLQVGQDGKVKYDALAKQGRHKNEIVHTSHKNLMPADVTADDDKRQGPSEEEIADTAKETWDALSKMVDGKVASARATHVQKSERDPTYIRYTPQQGGGGHNSGAQQRIIRMMNEQVDPLEPPKFRTNQKIPRGPPSPPAPVLHSPPRKVTAEEQRSWDIPPCISNWKNHKGFTVPLDKRMAADGRGLQDVTINDNFAKVAEALYIAERESRIAIQKRHEIRTRAAQKEKERQEESLRRMAERAREQRAGIRTGDDAEDAEGVMERDEIRKEREREFRRQRNIANAAPDKRSRLQRDDERDVTERIALGLGGPASKGVTYDSRLFGQGGGISAGFGTEDSYNVYDKPMRGTQAQSIYRPTRRKEVDADEEYEQIRTTDRFRADKGFSGTDSASGRASGPVQFEKKSDADDLDIGLSSFLNEAKEGSSKRRGDRDEGSSSSKRAK</sequence>
<dbReference type="AlphaFoldDB" id="F2TVX2"/>
<protein>
    <submittedName>
        <fullName evidence="4">SNW domain-containing protein 1</fullName>
    </submittedName>
</protein>
<feature type="region of interest" description="Disordered" evidence="2">
    <location>
        <begin position="1"/>
        <end position="23"/>
    </location>
</feature>
<feature type="compositionally biased region" description="Basic and acidic residues" evidence="2">
    <location>
        <begin position="506"/>
        <end position="521"/>
    </location>
</feature>